<dbReference type="eggNOG" id="ENOG502RIGC">
    <property type="taxonomic scope" value="Eukaryota"/>
</dbReference>
<proteinExistence type="predicted"/>
<evidence type="ECO:0000313" key="2">
    <source>
        <dbReference type="EMBL" id="ETN37273.1"/>
    </source>
</evidence>
<dbReference type="GeneID" id="19975603"/>
<dbReference type="EMBL" id="KB822724">
    <property type="protein sequence ID" value="ETN37273.1"/>
    <property type="molecule type" value="Genomic_DNA"/>
</dbReference>
<dbReference type="STRING" id="1220924.W2RNJ4"/>
<dbReference type="Proteomes" id="UP000030752">
    <property type="component" value="Unassembled WGS sequence"/>
</dbReference>
<organism evidence="2 3">
    <name type="scientific">Cyphellophora europaea (strain CBS 101466)</name>
    <name type="common">Phialophora europaea</name>
    <dbReference type="NCBI Taxonomy" id="1220924"/>
    <lineage>
        <taxon>Eukaryota</taxon>
        <taxon>Fungi</taxon>
        <taxon>Dikarya</taxon>
        <taxon>Ascomycota</taxon>
        <taxon>Pezizomycotina</taxon>
        <taxon>Eurotiomycetes</taxon>
        <taxon>Chaetothyriomycetidae</taxon>
        <taxon>Chaetothyriales</taxon>
        <taxon>Cyphellophoraceae</taxon>
        <taxon>Cyphellophora</taxon>
    </lineage>
</organism>
<feature type="compositionally biased region" description="Low complexity" evidence="1">
    <location>
        <begin position="326"/>
        <end position="344"/>
    </location>
</feature>
<evidence type="ECO:0000313" key="3">
    <source>
        <dbReference type="Proteomes" id="UP000030752"/>
    </source>
</evidence>
<keyword evidence="3" id="KW-1185">Reference proteome</keyword>
<feature type="compositionally biased region" description="Acidic residues" evidence="1">
    <location>
        <begin position="372"/>
        <end position="392"/>
    </location>
</feature>
<dbReference type="VEuPathDB" id="FungiDB:HMPREF1541_08264"/>
<gene>
    <name evidence="2" type="ORF">HMPREF1541_08264</name>
</gene>
<reference evidence="2 3" key="1">
    <citation type="submission" date="2013-03" db="EMBL/GenBank/DDBJ databases">
        <title>The Genome Sequence of Phialophora europaea CBS 101466.</title>
        <authorList>
            <consortium name="The Broad Institute Genomics Platform"/>
            <person name="Cuomo C."/>
            <person name="de Hoog S."/>
            <person name="Gorbushina A."/>
            <person name="Walker B."/>
            <person name="Young S.K."/>
            <person name="Zeng Q."/>
            <person name="Gargeya S."/>
            <person name="Fitzgerald M."/>
            <person name="Haas B."/>
            <person name="Abouelleil A."/>
            <person name="Allen A.W."/>
            <person name="Alvarado L."/>
            <person name="Arachchi H.M."/>
            <person name="Berlin A.M."/>
            <person name="Chapman S.B."/>
            <person name="Gainer-Dewar J."/>
            <person name="Goldberg J."/>
            <person name="Griggs A."/>
            <person name="Gujja S."/>
            <person name="Hansen M."/>
            <person name="Howarth C."/>
            <person name="Imamovic A."/>
            <person name="Ireland A."/>
            <person name="Larimer J."/>
            <person name="McCowan C."/>
            <person name="Murphy C."/>
            <person name="Pearson M."/>
            <person name="Poon T.W."/>
            <person name="Priest M."/>
            <person name="Roberts A."/>
            <person name="Saif S."/>
            <person name="Shea T."/>
            <person name="Sisk P."/>
            <person name="Sykes S."/>
            <person name="Wortman J."/>
            <person name="Nusbaum C."/>
            <person name="Birren B."/>
        </authorList>
    </citation>
    <scope>NUCLEOTIDE SEQUENCE [LARGE SCALE GENOMIC DNA]</scope>
    <source>
        <strain evidence="2 3">CBS 101466</strain>
    </source>
</reference>
<dbReference type="RefSeq" id="XP_008720805.1">
    <property type="nucleotide sequence ID" value="XM_008722583.1"/>
</dbReference>
<evidence type="ECO:0000256" key="1">
    <source>
        <dbReference type="SAM" id="MobiDB-lite"/>
    </source>
</evidence>
<name>W2RNJ4_CYPE1</name>
<protein>
    <submittedName>
        <fullName evidence="2">Uncharacterized protein</fullName>
    </submittedName>
</protein>
<feature type="region of interest" description="Disordered" evidence="1">
    <location>
        <begin position="255"/>
        <end position="392"/>
    </location>
</feature>
<accession>W2RNJ4</accession>
<sequence>MTNPFEKTENWIETGPDGHHFYVRKKQPPALPSFKAIFREAVHDLWHGPSPFWKDFKRASTQRAAINTAAADGPQIFCPFRNTSCSTIHPPNMQPHHDDPSSKQPRGILKPDPQRYPSDANGGPPLAGVPPFIQPIPQRQQMHATQYNPQQPFGGYSAQLGYNTAQVYNPLQRHLSTHNLPPGLTQPVGGFQGQPLPQGAGAISPPRYPTQEDLKYKCAVCGRFRSTRYHYKHPLAPGQLPGITICRNCRDAATDSEDESIVSTDSYVHQARPHRRNSRGFSRASSVGHRTKSGSNCRGRSRSRPVASDDDTYLDDGYRQRRRSMSRSSSIENDQSMRSRSVLVPRRRSPSVEELEIVRRPRPRPTRRVICVDEEESGYTSEYDENDIDVRS</sequence>
<dbReference type="AlphaFoldDB" id="W2RNJ4"/>
<feature type="region of interest" description="Disordered" evidence="1">
    <location>
        <begin position="88"/>
        <end position="133"/>
    </location>
</feature>
<dbReference type="InParanoid" id="W2RNJ4"/>
<dbReference type="OrthoDB" id="4160503at2759"/>
<dbReference type="HOGENOM" id="CLU_704019_0_0_1"/>